<protein>
    <recommendedName>
        <fullName evidence="3">DNA-directed DNA polymerase</fullName>
    </recommendedName>
</protein>
<name>A0ABT8ZIJ8_9SPHN</name>
<dbReference type="InterPro" id="IPR023211">
    <property type="entry name" value="DNA_pol_palm_dom_sf"/>
</dbReference>
<dbReference type="RefSeq" id="WP_304534880.1">
    <property type="nucleotide sequence ID" value="NZ_JAUQOM010000002.1"/>
</dbReference>
<gene>
    <name evidence="1" type="ORF">Q4610_04810</name>
</gene>
<evidence type="ECO:0000313" key="2">
    <source>
        <dbReference type="Proteomes" id="UP001176471"/>
    </source>
</evidence>
<organism evidence="1 2">
    <name type="scientific">Sphingobium cyanobacteriorum</name>
    <dbReference type="NCBI Taxonomy" id="3063954"/>
    <lineage>
        <taxon>Bacteria</taxon>
        <taxon>Pseudomonadati</taxon>
        <taxon>Pseudomonadota</taxon>
        <taxon>Alphaproteobacteria</taxon>
        <taxon>Sphingomonadales</taxon>
        <taxon>Sphingomonadaceae</taxon>
        <taxon>Sphingobium</taxon>
    </lineage>
</organism>
<dbReference type="SUPFAM" id="SSF56672">
    <property type="entry name" value="DNA/RNA polymerases"/>
    <property type="match status" value="1"/>
</dbReference>
<comment type="caution">
    <text evidence="1">The sequence shown here is derived from an EMBL/GenBank/DDBJ whole genome shotgun (WGS) entry which is preliminary data.</text>
</comment>
<keyword evidence="2" id="KW-1185">Reference proteome</keyword>
<dbReference type="EMBL" id="JAUQOM010000002">
    <property type="protein sequence ID" value="MDO7834359.1"/>
    <property type="molecule type" value="Genomic_DNA"/>
</dbReference>
<dbReference type="InterPro" id="IPR043502">
    <property type="entry name" value="DNA/RNA_pol_sf"/>
</dbReference>
<proteinExistence type="predicted"/>
<reference evidence="1" key="1">
    <citation type="submission" date="2023-07" db="EMBL/GenBank/DDBJ databases">
        <title>Bacterial whole genome sequence for Sphingobium sp. HBC34.</title>
        <authorList>
            <person name="Le V."/>
            <person name="Ko S.-R."/>
            <person name="Ahn C.-Y."/>
            <person name="Oh H.-M."/>
        </authorList>
    </citation>
    <scope>NUCLEOTIDE SEQUENCE</scope>
    <source>
        <strain evidence="1">HBC34</strain>
    </source>
</reference>
<accession>A0ABT8ZIJ8</accession>
<sequence>MNAPVISAISDHLPIALRAFTGPQFFELKDVDAQPSKAKKKPPMSASPWTLTFDTETQADAGQGLRFGGYQLRNAGQIVEAGLFYDPDGVTPAELDLLAAYADHHCLALRTREGFVDEIFFARAYQFRARVIGFNLPFDISRIAIRHGAARSAADAEAAPMRGGFTFTLSQQKIYPNIQVKHLSQRAAIIRFAATMGQNTGRSQRKRGSKVSTRRGHFIDVKTMAAALFARNFSLDALSRFLAVDNPKRDKPDFSAPISKEMIGYAMGDVQATWECHERLMARFDRLGLSGTNPEKIYSEAGIGKGYLREMGIAPWRKLQSDFPRHLIAKIMGSYYGGRSEVRIRREIRQVMLCDFLSMYPTVCTLMGLWRFVIAQDMTWADSTAETRIFLDAISLADLQDQSPWSKLTTLVRVVPNGEIFPVRADYADTGETTIGANHLSSDHPLWFTLADCIAAKVLTGRAPVIVEAITFAPGQVQDGLCAINIGGNPDYHVDPATSDFFKTLIELRQSVKARQKGASGAEWEAFDTEQNALKIAANSTSYGIWVEQNVETRPGRRAVTVHGSTGEPFSFKTDKSELPGSFFHPLLATLITGAARLMLAIAERLITDEGLDWCFCDTDSMAIAKPINMEGEEFARRATRVVDWFTPLNPYAFHAPILKIEEVNKRLGGDELQPLYCWAISSKRYALFNLNEDGKPVLRKVSAHGLGHLRPPYDGDDPPSDIPAPDGTVLGKGIRRWHCDLWHQIIMSALAGRPDQVPLDYHPALANPSICRYAATSPDLLRWFKTYNADRSYRDQVKPFGFLLSMSAWKDWSGETIGRVAKAGRRKAPKPLKPIAPFDTDHDKAVKSAFDRDSRAPVLAEGLKSYAQALAQYHLQPEAKFLNARYTDRGTTIRRHVHVAYVRHIGKEAHDWERQAVLGLDADSAISYGKGEQAQTSIADSIRALIAEFGRASTAKAFGLSSRQLEAAISSGSMRQRNPIAHNLTVRMPKAVNELRRSQLVKSAEIFRLQAVVQQFGLRETARREGVDPSNLRRYIASI</sequence>
<dbReference type="Gene3D" id="3.90.1600.10">
    <property type="entry name" value="Palm domain of DNA polymerase"/>
    <property type="match status" value="1"/>
</dbReference>
<dbReference type="Proteomes" id="UP001176471">
    <property type="component" value="Unassembled WGS sequence"/>
</dbReference>
<evidence type="ECO:0000313" key="1">
    <source>
        <dbReference type="EMBL" id="MDO7834359.1"/>
    </source>
</evidence>
<evidence type="ECO:0008006" key="3">
    <source>
        <dbReference type="Google" id="ProtNLM"/>
    </source>
</evidence>